<dbReference type="PANTHER" id="PTHR11879:SF22">
    <property type="entry name" value="ASPARTATE AMINOTRANSFERASE, MITOCHONDRIAL"/>
    <property type="match status" value="1"/>
</dbReference>
<evidence type="ECO:0000256" key="16">
    <source>
        <dbReference type="ARBA" id="ARBA00043057"/>
    </source>
</evidence>
<evidence type="ECO:0000256" key="10">
    <source>
        <dbReference type="ARBA" id="ARBA00041257"/>
    </source>
</evidence>
<proteinExistence type="inferred from homology"/>
<evidence type="ECO:0000313" key="18">
    <source>
        <dbReference type="EMBL" id="CAD7681317.1"/>
    </source>
</evidence>
<keyword evidence="19" id="KW-1185">Reference proteome</keyword>
<dbReference type="InterPro" id="IPR015422">
    <property type="entry name" value="PyrdxlP-dep_Trfase_small"/>
</dbReference>
<dbReference type="PANTHER" id="PTHR11879">
    <property type="entry name" value="ASPARTATE AMINOTRANSFERASE"/>
    <property type="match status" value="1"/>
</dbReference>
<evidence type="ECO:0000256" key="1">
    <source>
        <dbReference type="ARBA" id="ARBA00001933"/>
    </source>
</evidence>
<dbReference type="Pfam" id="PF00155">
    <property type="entry name" value="Aminotran_1_2"/>
    <property type="match status" value="1"/>
</dbReference>
<evidence type="ECO:0000313" key="19">
    <source>
        <dbReference type="Proteomes" id="UP000645828"/>
    </source>
</evidence>
<comment type="subunit">
    <text evidence="3">Homodimer.</text>
</comment>
<evidence type="ECO:0000256" key="4">
    <source>
        <dbReference type="ARBA" id="ARBA00012753"/>
    </source>
</evidence>
<comment type="similarity">
    <text evidence="2">Belongs to the class-I pyridoxal-phosphate-dependent aminotransferase family.</text>
</comment>
<dbReference type="AlphaFoldDB" id="A0A811YUV7"/>
<evidence type="ECO:0000256" key="7">
    <source>
        <dbReference type="ARBA" id="ARBA00022898"/>
    </source>
</evidence>
<reference evidence="18" key="1">
    <citation type="submission" date="2020-12" db="EMBL/GenBank/DDBJ databases">
        <authorList>
            <consortium name="Molecular Ecology Group"/>
        </authorList>
    </citation>
    <scope>NUCLEOTIDE SEQUENCE</scope>
    <source>
        <strain evidence="18">TBG_1078</strain>
    </source>
</reference>
<dbReference type="GO" id="GO:0005739">
    <property type="term" value="C:mitochondrion"/>
    <property type="evidence" value="ECO:0007669"/>
    <property type="project" value="TreeGrafter"/>
</dbReference>
<dbReference type="SUPFAM" id="SSF53383">
    <property type="entry name" value="PLP-dependent transferases"/>
    <property type="match status" value="1"/>
</dbReference>
<evidence type="ECO:0000256" key="2">
    <source>
        <dbReference type="ARBA" id="ARBA00007441"/>
    </source>
</evidence>
<evidence type="ECO:0000256" key="3">
    <source>
        <dbReference type="ARBA" id="ARBA00011738"/>
    </source>
</evidence>
<evidence type="ECO:0000256" key="15">
    <source>
        <dbReference type="ARBA" id="ARBA00042891"/>
    </source>
</evidence>
<dbReference type="EC" id="2.6.1.1" evidence="4"/>
<comment type="caution">
    <text evidence="18">The sequence shown here is derived from an EMBL/GenBank/DDBJ whole genome shotgun (WGS) entry which is preliminary data.</text>
</comment>
<evidence type="ECO:0000256" key="5">
    <source>
        <dbReference type="ARBA" id="ARBA00022576"/>
    </source>
</evidence>
<dbReference type="PRINTS" id="PR00799">
    <property type="entry name" value="TRANSAMINASE"/>
</dbReference>
<evidence type="ECO:0000256" key="8">
    <source>
        <dbReference type="ARBA" id="ARBA00037556"/>
    </source>
</evidence>
<comment type="function">
    <text evidence="8">Catalyzes the irreversible transamination of the L-tryptophan metabolite L-kynurenine to form kynurenic acid (KA). As a member of the malate-aspartate shuttle, it has a key role in the intracellular NAD(H) redox balance. Is important for metabolite exchange between mitochondria and cytosol, and for amino acid metabolism. Facilitates cellular uptake of long-chain free fatty acids.</text>
</comment>
<feature type="domain" description="Aminotransferase class I/classII large" evidence="17">
    <location>
        <begin position="171"/>
        <end position="346"/>
    </location>
</feature>
<dbReference type="Proteomes" id="UP000645828">
    <property type="component" value="Unassembled WGS sequence"/>
</dbReference>
<evidence type="ECO:0000256" key="12">
    <source>
        <dbReference type="ARBA" id="ARBA00041746"/>
    </source>
</evidence>
<name>A0A811YUV7_NYCPR</name>
<protein>
    <recommendedName>
        <fullName evidence="9">Aspartate aminotransferase, mitochondrial</fullName>
        <ecNumber evidence="4">2.6.1.1</ecNumber>
    </recommendedName>
    <alternativeName>
        <fullName evidence="11">Fatty acid-binding protein</fullName>
    </alternativeName>
    <alternativeName>
        <fullName evidence="16">Glutamate oxaloacetate transaminase 2</fullName>
    </alternativeName>
    <alternativeName>
        <fullName evidence="10">Kynurenine aminotransferase 4</fullName>
    </alternativeName>
    <alternativeName>
        <fullName evidence="15">Kynurenine aminotransferase IV</fullName>
    </alternativeName>
    <alternativeName>
        <fullName evidence="14">Kynurenine--oxoglutarate transaminase 4</fullName>
    </alternativeName>
    <alternativeName>
        <fullName evidence="12">Kynurenine--oxoglutarate transaminase IV</fullName>
    </alternativeName>
    <alternativeName>
        <fullName evidence="13">Plasma membrane-associated fatty acid-binding protein</fullName>
    </alternativeName>
</protein>
<evidence type="ECO:0000256" key="14">
    <source>
        <dbReference type="ARBA" id="ARBA00042867"/>
    </source>
</evidence>
<keyword evidence="6" id="KW-0808">Transferase</keyword>
<dbReference type="InterPro" id="IPR015421">
    <property type="entry name" value="PyrdxlP-dep_Trfase_major"/>
</dbReference>
<dbReference type="EMBL" id="CAJHUB010000751">
    <property type="protein sequence ID" value="CAD7681317.1"/>
    <property type="molecule type" value="Genomic_DNA"/>
</dbReference>
<dbReference type="GO" id="GO:0004069">
    <property type="term" value="F:L-aspartate:2-oxoglutarate aminotransferase activity"/>
    <property type="evidence" value="ECO:0007669"/>
    <property type="project" value="UniProtKB-EC"/>
</dbReference>
<dbReference type="GO" id="GO:0006533">
    <property type="term" value="P:L-aspartate catabolic process"/>
    <property type="evidence" value="ECO:0007669"/>
    <property type="project" value="TreeGrafter"/>
</dbReference>
<evidence type="ECO:0000259" key="17">
    <source>
        <dbReference type="Pfam" id="PF00155"/>
    </source>
</evidence>
<sequence length="364" mass="41374">MSRLQSVTQKRVFARTQPCWHPDLRLPVSRTVRNKFLLFMTHMGMRPPDPILGVTKAYETSAVKKEDSGRGCLPAETQIAAKNLDKEYLPIAGLAEFCKASIELTLFSQIYVTVQTISGTEALEIRPRCFSVQTIRHIGMQLQGYKYYDPKTWAFDFIGISKDISKMPDNEKKNLSIFFDMAYQSFASSDGNKDAWAVHHFTEEGINVCLCQSYTKNMGFYGKQMGDFTVVCKDADEARGVESQLKTLIHPVYSSPPLSGAQVALTILTSLDFQKQWLQEVQVMANCIISMRNQLVSNLKKKDFSHNGQHIPDQIGIFCFTELKSEQVEKLTKKFSIYMTEVSYISMARVILDNWAGYLAHDIY</sequence>
<keyword evidence="7" id="KW-0663">Pyridoxal phosphate</keyword>
<comment type="cofactor">
    <cofactor evidence="1">
        <name>pyridoxal 5'-phosphate</name>
        <dbReference type="ChEBI" id="CHEBI:597326"/>
    </cofactor>
</comment>
<gene>
    <name evidence="18" type="ORF">NYPRO_LOCUS14109</name>
</gene>
<dbReference type="InterPro" id="IPR000796">
    <property type="entry name" value="Asp_trans"/>
</dbReference>
<dbReference type="InterPro" id="IPR015424">
    <property type="entry name" value="PyrdxlP-dep_Trfase"/>
</dbReference>
<dbReference type="InterPro" id="IPR004839">
    <property type="entry name" value="Aminotransferase_I/II_large"/>
</dbReference>
<evidence type="ECO:0000256" key="11">
    <source>
        <dbReference type="ARBA" id="ARBA00041432"/>
    </source>
</evidence>
<evidence type="ECO:0000256" key="9">
    <source>
        <dbReference type="ARBA" id="ARBA00040891"/>
    </source>
</evidence>
<dbReference type="Gene3D" id="3.90.1150.10">
    <property type="entry name" value="Aspartate Aminotransferase, domain 1"/>
    <property type="match status" value="1"/>
</dbReference>
<organism evidence="18 19">
    <name type="scientific">Nyctereutes procyonoides</name>
    <name type="common">Raccoon dog</name>
    <name type="synonym">Canis procyonoides</name>
    <dbReference type="NCBI Taxonomy" id="34880"/>
    <lineage>
        <taxon>Eukaryota</taxon>
        <taxon>Metazoa</taxon>
        <taxon>Chordata</taxon>
        <taxon>Craniata</taxon>
        <taxon>Vertebrata</taxon>
        <taxon>Euteleostomi</taxon>
        <taxon>Mammalia</taxon>
        <taxon>Eutheria</taxon>
        <taxon>Laurasiatheria</taxon>
        <taxon>Carnivora</taxon>
        <taxon>Caniformia</taxon>
        <taxon>Canidae</taxon>
        <taxon>Nyctereutes</taxon>
    </lineage>
</organism>
<evidence type="ECO:0000256" key="6">
    <source>
        <dbReference type="ARBA" id="ARBA00022679"/>
    </source>
</evidence>
<keyword evidence="5" id="KW-0032">Aminotransferase</keyword>
<accession>A0A811YUV7</accession>
<dbReference type="GO" id="GO:0030170">
    <property type="term" value="F:pyridoxal phosphate binding"/>
    <property type="evidence" value="ECO:0007669"/>
    <property type="project" value="InterPro"/>
</dbReference>
<evidence type="ECO:0000256" key="13">
    <source>
        <dbReference type="ARBA" id="ARBA00041887"/>
    </source>
</evidence>
<dbReference type="Gene3D" id="3.40.640.10">
    <property type="entry name" value="Type I PLP-dependent aspartate aminotransferase-like (Major domain)"/>
    <property type="match status" value="2"/>
</dbReference>